<dbReference type="GO" id="GO:0006508">
    <property type="term" value="P:proteolysis"/>
    <property type="evidence" value="ECO:0007669"/>
    <property type="project" value="UniProtKB-KW"/>
</dbReference>
<name>L0DB56_SINAD</name>
<keyword evidence="4" id="KW-0378">Hydrolase</keyword>
<feature type="transmembrane region" description="Helical" evidence="2">
    <location>
        <begin position="159"/>
        <end position="180"/>
    </location>
</feature>
<dbReference type="InterPro" id="IPR038765">
    <property type="entry name" value="Papain-like_cys_pep_sf"/>
</dbReference>
<dbReference type="SUPFAM" id="SSF54001">
    <property type="entry name" value="Cysteine proteinases"/>
    <property type="match status" value="1"/>
</dbReference>
<dbReference type="SMART" id="SM00460">
    <property type="entry name" value="TGc"/>
    <property type="match status" value="1"/>
</dbReference>
<feature type="transmembrane region" description="Helical" evidence="2">
    <location>
        <begin position="78"/>
        <end position="96"/>
    </location>
</feature>
<proteinExistence type="predicted"/>
<evidence type="ECO:0000313" key="5">
    <source>
        <dbReference type="Proteomes" id="UP000010798"/>
    </source>
</evidence>
<feature type="domain" description="Transglutaminase-like" evidence="3">
    <location>
        <begin position="540"/>
        <end position="613"/>
    </location>
</feature>
<dbReference type="PANTHER" id="PTHR42736">
    <property type="entry name" value="PROTEIN-GLUTAMINE GAMMA-GLUTAMYLTRANSFERASE"/>
    <property type="match status" value="1"/>
</dbReference>
<accession>L0DB56</accession>
<evidence type="ECO:0000313" key="4">
    <source>
        <dbReference type="EMBL" id="AGA26467.1"/>
    </source>
</evidence>
<dbReference type="InterPro" id="IPR002931">
    <property type="entry name" value="Transglutaminase-like"/>
</dbReference>
<feature type="transmembrane region" description="Helical" evidence="2">
    <location>
        <begin position="137"/>
        <end position="153"/>
    </location>
</feature>
<evidence type="ECO:0000256" key="1">
    <source>
        <dbReference type="SAM" id="MobiDB-lite"/>
    </source>
</evidence>
<reference evidence="4 5" key="1">
    <citation type="submission" date="2012-02" db="EMBL/GenBank/DDBJ databases">
        <title>Complete sequence of chromosome of Singulisphaera acidiphila DSM 18658.</title>
        <authorList>
            <consortium name="US DOE Joint Genome Institute (JGI-PGF)"/>
            <person name="Lucas S."/>
            <person name="Copeland A."/>
            <person name="Lapidus A."/>
            <person name="Glavina del Rio T."/>
            <person name="Dalin E."/>
            <person name="Tice H."/>
            <person name="Bruce D."/>
            <person name="Goodwin L."/>
            <person name="Pitluck S."/>
            <person name="Peters L."/>
            <person name="Ovchinnikova G."/>
            <person name="Chertkov O."/>
            <person name="Kyrpides N."/>
            <person name="Mavromatis K."/>
            <person name="Ivanova N."/>
            <person name="Brettin T."/>
            <person name="Detter J.C."/>
            <person name="Han C."/>
            <person name="Larimer F."/>
            <person name="Land M."/>
            <person name="Hauser L."/>
            <person name="Markowitz V."/>
            <person name="Cheng J.-F."/>
            <person name="Hugenholtz P."/>
            <person name="Woyke T."/>
            <person name="Wu D."/>
            <person name="Tindall B."/>
            <person name="Pomrenke H."/>
            <person name="Brambilla E."/>
            <person name="Klenk H.-P."/>
            <person name="Eisen J.A."/>
        </authorList>
    </citation>
    <scope>NUCLEOTIDE SEQUENCE [LARGE SCALE GENOMIC DNA]</scope>
    <source>
        <strain evidence="5">ATCC BAA-1392 / DSM 18658 / VKM B-2454 / MOB10</strain>
    </source>
</reference>
<feature type="transmembrane region" description="Helical" evidence="2">
    <location>
        <begin position="40"/>
        <end position="58"/>
    </location>
</feature>
<dbReference type="EMBL" id="CP003364">
    <property type="protein sequence ID" value="AGA26467.1"/>
    <property type="molecule type" value="Genomic_DNA"/>
</dbReference>
<dbReference type="STRING" id="886293.Sinac_2133"/>
<keyword evidence="5" id="KW-1185">Reference proteome</keyword>
<dbReference type="eggNOG" id="COG1305">
    <property type="taxonomic scope" value="Bacteria"/>
</dbReference>
<dbReference type="RefSeq" id="WP_015245633.1">
    <property type="nucleotide sequence ID" value="NC_019892.1"/>
</dbReference>
<keyword evidence="4" id="KW-0645">Protease</keyword>
<dbReference type="HOGENOM" id="CLU_358985_0_0_0"/>
<evidence type="ECO:0000259" key="3">
    <source>
        <dbReference type="SMART" id="SM00460"/>
    </source>
</evidence>
<organism evidence="4 5">
    <name type="scientific">Singulisphaera acidiphila (strain ATCC BAA-1392 / DSM 18658 / VKM B-2454 / MOB10)</name>
    <dbReference type="NCBI Taxonomy" id="886293"/>
    <lineage>
        <taxon>Bacteria</taxon>
        <taxon>Pseudomonadati</taxon>
        <taxon>Planctomycetota</taxon>
        <taxon>Planctomycetia</taxon>
        <taxon>Isosphaerales</taxon>
        <taxon>Isosphaeraceae</taxon>
        <taxon>Singulisphaera</taxon>
    </lineage>
</organism>
<dbReference type="PANTHER" id="PTHR42736:SF1">
    <property type="entry name" value="PROTEIN-GLUTAMINE GAMMA-GLUTAMYLTRANSFERASE"/>
    <property type="match status" value="1"/>
</dbReference>
<feature type="transmembrane region" description="Helical" evidence="2">
    <location>
        <begin position="108"/>
        <end position="130"/>
    </location>
</feature>
<evidence type="ECO:0000256" key="2">
    <source>
        <dbReference type="SAM" id="Phobius"/>
    </source>
</evidence>
<protein>
    <submittedName>
        <fullName evidence="4">Transglutaminase-like enzyme, predicted cysteine protease</fullName>
    </submittedName>
</protein>
<dbReference type="GO" id="GO:0008233">
    <property type="term" value="F:peptidase activity"/>
    <property type="evidence" value="ECO:0007669"/>
    <property type="project" value="UniProtKB-KW"/>
</dbReference>
<keyword evidence="2" id="KW-0472">Membrane</keyword>
<feature type="region of interest" description="Disordered" evidence="1">
    <location>
        <begin position="230"/>
        <end position="256"/>
    </location>
</feature>
<dbReference type="Pfam" id="PF01841">
    <property type="entry name" value="Transglut_core"/>
    <property type="match status" value="1"/>
</dbReference>
<dbReference type="AlphaFoldDB" id="L0DB56"/>
<keyword evidence="2" id="KW-0812">Transmembrane</keyword>
<dbReference type="OrthoDB" id="231513at2"/>
<dbReference type="KEGG" id="saci:Sinac_2133"/>
<sequence>MSADREDPNVRRLTLAMLALATIALELAVAEPERPPWLSVLTTLFLLIAPATALAWFLSRRARLDPGPRKSSHSQRTLSASAVVLLIVLFVSPLVSRLGHQMGAGRGLMLELVLMAALRNLGLGLGVLAYRPACAKLGALISLFLALVSASLGDEVLVMAPLCAYAVAATSWLMLVYWTRIGLVTSDDRSKGLPWSATGWVFVIVMLCAVAAVGPSRAATALAGLIPTSGGTDGKDSEARSGVNDGDNEVSASENPQSVGFTQSEVYLDSDRPSLYDTFNEMYGEPFKVKKVERMIALQSESVEEQEERPVENLQAGREFPLVRRKPEQSSRRPGERAAKALLYIKGATPLHFRMAAYDHFDGKTWHEQPTTNLLSPLENDSQRAWLRLLGPMPPIYRGTWNHQIKVGLLNSDALAVPPHLVRFRMGSVDRPDFFGWAHDSILRMIGRTVPAGTVIETESQTIDPKLLARLPLLPAPAQPLVEFKVDPEVAELGKTWVAGLPRGWVQVEAVVDALRAGYRLDRGTTPTDAQGGDPVGAFLLQSHRGPDYQFASAAVVLLRSLGYRARLVSGFYASPRRYDVRTRHTSVLREDVHFWAEVLVFSGTWATIEPTPGYELRLPSPTLVERLTCILGLAGRWISEHRHALGLSLVLVIVVLWRRREWLDGLATLVWRWNSGGAWGWCVLATLRLVEQRSGWAGRPRPPGQTPARWYGPIAKGGAVESRDDLDWLVQLADRVLYAPASIPIEPTWTEHDVRSMCRRVARDWTLGRFRTSVVSPTR</sequence>
<dbReference type="Gene3D" id="3.10.620.30">
    <property type="match status" value="1"/>
</dbReference>
<dbReference type="InterPro" id="IPR052901">
    <property type="entry name" value="Bact_TGase-like"/>
</dbReference>
<gene>
    <name evidence="4" type="ordered locus">Sinac_2133</name>
</gene>
<keyword evidence="2" id="KW-1133">Transmembrane helix</keyword>
<dbReference type="Proteomes" id="UP000010798">
    <property type="component" value="Chromosome"/>
</dbReference>
<feature type="transmembrane region" description="Helical" evidence="2">
    <location>
        <begin position="192"/>
        <end position="213"/>
    </location>
</feature>